<dbReference type="AlphaFoldDB" id="A6G0S1"/>
<dbReference type="Proteomes" id="UP000005801">
    <property type="component" value="Unassembled WGS sequence"/>
</dbReference>
<comment type="caution">
    <text evidence="2">The sequence shown here is derived from an EMBL/GenBank/DDBJ whole genome shotgun (WGS) entry which is preliminary data.</text>
</comment>
<keyword evidence="1" id="KW-0732">Signal</keyword>
<proteinExistence type="predicted"/>
<evidence type="ECO:0000313" key="3">
    <source>
        <dbReference type="Proteomes" id="UP000005801"/>
    </source>
</evidence>
<accession>A6G0S1</accession>
<gene>
    <name evidence="2" type="ORF">PPSIR1_41649</name>
</gene>
<keyword evidence="3" id="KW-1185">Reference proteome</keyword>
<reference evidence="2 3" key="1">
    <citation type="submission" date="2007-06" db="EMBL/GenBank/DDBJ databases">
        <authorList>
            <person name="Shimkets L."/>
            <person name="Ferriera S."/>
            <person name="Johnson J."/>
            <person name="Kravitz S."/>
            <person name="Beeson K."/>
            <person name="Sutton G."/>
            <person name="Rogers Y.-H."/>
            <person name="Friedman R."/>
            <person name="Frazier M."/>
            <person name="Venter J.C."/>
        </authorList>
    </citation>
    <scope>NUCLEOTIDE SEQUENCE [LARGE SCALE GENOMIC DNA]</scope>
    <source>
        <strain evidence="2 3">SIR-1</strain>
    </source>
</reference>
<feature type="chain" id="PRO_5002697269" description="MYXO-CTERM domain-containing protein" evidence="1">
    <location>
        <begin position="23"/>
        <end position="172"/>
    </location>
</feature>
<evidence type="ECO:0000313" key="2">
    <source>
        <dbReference type="EMBL" id="EDM80459.1"/>
    </source>
</evidence>
<sequence>MSRVVPLLALASCLLVPSLASADVKPEISSPEDGAIVDTTFWVEVSRGTFEHCSVGGCDELKDLDVTLRANGKYAASADFEGQPSVALEVTLEPGEYELEADGEVSGVGKSITVTVEGPPDVPQPPLEDGCSVVDEGGAGLPLGGALMLFAGLWRRRRGAEERASASTPGRS</sequence>
<evidence type="ECO:0000256" key="1">
    <source>
        <dbReference type="SAM" id="SignalP"/>
    </source>
</evidence>
<dbReference type="EMBL" id="ABCS01000010">
    <property type="protein sequence ID" value="EDM80459.1"/>
    <property type="molecule type" value="Genomic_DNA"/>
</dbReference>
<organism evidence="2 3">
    <name type="scientific">Plesiocystis pacifica SIR-1</name>
    <dbReference type="NCBI Taxonomy" id="391625"/>
    <lineage>
        <taxon>Bacteria</taxon>
        <taxon>Pseudomonadati</taxon>
        <taxon>Myxococcota</taxon>
        <taxon>Polyangia</taxon>
        <taxon>Nannocystales</taxon>
        <taxon>Nannocystaceae</taxon>
        <taxon>Plesiocystis</taxon>
    </lineage>
</organism>
<feature type="signal peptide" evidence="1">
    <location>
        <begin position="1"/>
        <end position="22"/>
    </location>
</feature>
<protein>
    <recommendedName>
        <fullName evidence="4">MYXO-CTERM domain-containing protein</fullName>
    </recommendedName>
</protein>
<name>A6G0S1_9BACT</name>
<evidence type="ECO:0008006" key="4">
    <source>
        <dbReference type="Google" id="ProtNLM"/>
    </source>
</evidence>